<proteinExistence type="predicted"/>
<gene>
    <name evidence="2" type="ORF">A2893_04715</name>
</gene>
<dbReference type="CDD" id="cd07890">
    <property type="entry name" value="CYTH-like_AC_IV-like"/>
    <property type="match status" value="1"/>
</dbReference>
<dbReference type="PANTHER" id="PTHR21028">
    <property type="entry name" value="SI:CH211-156B7.4"/>
    <property type="match status" value="1"/>
</dbReference>
<evidence type="ECO:0000259" key="1">
    <source>
        <dbReference type="PROSITE" id="PS51707"/>
    </source>
</evidence>
<dbReference type="InterPro" id="IPR008173">
    <property type="entry name" value="Adenylyl_cyclase_CyaB"/>
</dbReference>
<dbReference type="SMART" id="SM01118">
    <property type="entry name" value="CYTH"/>
    <property type="match status" value="1"/>
</dbReference>
<dbReference type="STRING" id="1802521.A2893_04715"/>
<feature type="domain" description="CYTH" evidence="1">
    <location>
        <begin position="5"/>
        <end position="185"/>
    </location>
</feature>
<dbReference type="AlphaFoldDB" id="A0A1F8BNR4"/>
<dbReference type="Proteomes" id="UP000176725">
    <property type="component" value="Unassembled WGS sequence"/>
</dbReference>
<sequence>MAHNNQEIELKLPLTREQFDKVSKKLQKIAKFVKFCHQIDDYFTPTYKSFLLAKYPYEWLSIRKRNGKVVLNYKHWYPENAKYTTHCDEYDTEVGDVEQLEKILAALSFRNLVTFEKKRSVFLYQNSLEIALDEVKELGFFIEVETMKDFGSVEEARREIIKFTKTLDLLGTRTVPGGYAAALMRQKGLVK</sequence>
<name>A0A1F8BNR4_9BACT</name>
<evidence type="ECO:0000313" key="2">
    <source>
        <dbReference type="EMBL" id="OGM64928.1"/>
    </source>
</evidence>
<comment type="caution">
    <text evidence="2">The sequence shown here is derived from an EMBL/GenBank/DDBJ whole genome shotgun (WGS) entry which is preliminary data.</text>
</comment>
<evidence type="ECO:0000313" key="3">
    <source>
        <dbReference type="Proteomes" id="UP000176725"/>
    </source>
</evidence>
<dbReference type="NCBIfam" id="TIGR00318">
    <property type="entry name" value="cyaB"/>
    <property type="match status" value="1"/>
</dbReference>
<dbReference type="PANTHER" id="PTHR21028:SF2">
    <property type="entry name" value="CYTH DOMAIN-CONTAINING PROTEIN"/>
    <property type="match status" value="1"/>
</dbReference>
<dbReference type="Pfam" id="PF01928">
    <property type="entry name" value="CYTH"/>
    <property type="match status" value="1"/>
</dbReference>
<organism evidence="2 3">
    <name type="scientific">Candidatus Woesebacteria bacterium RIFCSPLOWO2_01_FULL_39_25</name>
    <dbReference type="NCBI Taxonomy" id="1802521"/>
    <lineage>
        <taxon>Bacteria</taxon>
        <taxon>Candidatus Woeseibacteriota</taxon>
    </lineage>
</organism>
<dbReference type="InterPro" id="IPR033469">
    <property type="entry name" value="CYTH-like_dom_sf"/>
</dbReference>
<dbReference type="SUPFAM" id="SSF55154">
    <property type="entry name" value="CYTH-like phosphatases"/>
    <property type="match status" value="1"/>
</dbReference>
<protein>
    <recommendedName>
        <fullName evidence="1">CYTH domain-containing protein</fullName>
    </recommendedName>
</protein>
<reference evidence="2 3" key="1">
    <citation type="journal article" date="2016" name="Nat. Commun.">
        <title>Thousands of microbial genomes shed light on interconnected biogeochemical processes in an aquifer system.</title>
        <authorList>
            <person name="Anantharaman K."/>
            <person name="Brown C.T."/>
            <person name="Hug L.A."/>
            <person name="Sharon I."/>
            <person name="Castelle C.J."/>
            <person name="Probst A.J."/>
            <person name="Thomas B.C."/>
            <person name="Singh A."/>
            <person name="Wilkins M.J."/>
            <person name="Karaoz U."/>
            <person name="Brodie E.L."/>
            <person name="Williams K.H."/>
            <person name="Hubbard S.S."/>
            <person name="Banfield J.F."/>
        </authorList>
    </citation>
    <scope>NUCLEOTIDE SEQUENCE [LARGE SCALE GENOMIC DNA]</scope>
</reference>
<dbReference type="Gene3D" id="2.40.320.10">
    <property type="entry name" value="Hypothetical Protein Pfu-838710-001"/>
    <property type="match status" value="1"/>
</dbReference>
<dbReference type="InterPro" id="IPR023577">
    <property type="entry name" value="CYTH_domain"/>
</dbReference>
<dbReference type="PROSITE" id="PS51707">
    <property type="entry name" value="CYTH"/>
    <property type="match status" value="1"/>
</dbReference>
<dbReference type="EMBL" id="MGHH01000007">
    <property type="protein sequence ID" value="OGM64928.1"/>
    <property type="molecule type" value="Genomic_DNA"/>
</dbReference>
<accession>A0A1F8BNR4</accession>